<dbReference type="Proteomes" id="UP001180737">
    <property type="component" value="Unassembled WGS sequence"/>
</dbReference>
<dbReference type="PROSITE" id="PS50109">
    <property type="entry name" value="HIS_KIN"/>
    <property type="match status" value="1"/>
</dbReference>
<sequence length="263" mass="27959">MLDRLAAAREAQDRLVQDAAHELRTPLTSLRTNASVLRRVTKLSPYARDRLLDDVEGETAELGQLVDELAELALSQDRDEAEEPVELAALARRVAQRIHRRTGRLVLLDADESVVRGRRKGLERAVGNLLENAAKFDAGGDHPIEVHIRQGRVTVSDHGPGIDAADAGRVFDRFYRADTARALPGSGLGLAIVGDVAEARGGTGLRKDTAGRGSGGGLHREGGPAPGIGHAGHAGHGATRCMRSRSDGGPAANTEEAWKPVEP</sequence>
<dbReference type="Pfam" id="PF02518">
    <property type="entry name" value="HATPase_c"/>
    <property type="match status" value="1"/>
</dbReference>
<reference evidence="13" key="1">
    <citation type="submission" date="2024-05" db="EMBL/GenBank/DDBJ databases">
        <title>30 novel species of actinomycetes from the DSMZ collection.</title>
        <authorList>
            <person name="Nouioui I."/>
        </authorList>
    </citation>
    <scope>NUCLEOTIDE SEQUENCE</scope>
    <source>
        <strain evidence="13">DSM 3412</strain>
    </source>
</reference>
<feature type="region of interest" description="Disordered" evidence="11">
    <location>
        <begin position="202"/>
        <end position="263"/>
    </location>
</feature>
<feature type="domain" description="Histidine kinase" evidence="12">
    <location>
        <begin position="18"/>
        <end position="214"/>
    </location>
</feature>
<dbReference type="PRINTS" id="PR00344">
    <property type="entry name" value="BCTRLSENSOR"/>
</dbReference>
<accession>A0ABU2Z9Y7</accession>
<comment type="catalytic activity">
    <reaction evidence="1">
        <text>ATP + protein L-histidine = ADP + protein N-phospho-L-histidine.</text>
        <dbReference type="EC" id="2.7.13.3"/>
    </reaction>
</comment>
<evidence type="ECO:0000256" key="4">
    <source>
        <dbReference type="ARBA" id="ARBA00022553"/>
    </source>
</evidence>
<keyword evidence="6" id="KW-0812">Transmembrane</keyword>
<keyword evidence="5" id="KW-0808">Transferase</keyword>
<feature type="compositionally biased region" description="Gly residues" evidence="11">
    <location>
        <begin position="224"/>
        <end position="235"/>
    </location>
</feature>
<dbReference type="Gene3D" id="3.30.565.10">
    <property type="entry name" value="Histidine kinase-like ATPase, C-terminal domain"/>
    <property type="match status" value="1"/>
</dbReference>
<dbReference type="PANTHER" id="PTHR45436">
    <property type="entry name" value="SENSOR HISTIDINE KINASE YKOH"/>
    <property type="match status" value="1"/>
</dbReference>
<dbReference type="InterPro" id="IPR003661">
    <property type="entry name" value="HisK_dim/P_dom"/>
</dbReference>
<dbReference type="EC" id="2.7.13.3" evidence="3"/>
<evidence type="ECO:0000313" key="13">
    <source>
        <dbReference type="EMBL" id="MDT0573410.1"/>
    </source>
</evidence>
<evidence type="ECO:0000256" key="2">
    <source>
        <dbReference type="ARBA" id="ARBA00004236"/>
    </source>
</evidence>
<evidence type="ECO:0000256" key="1">
    <source>
        <dbReference type="ARBA" id="ARBA00000085"/>
    </source>
</evidence>
<evidence type="ECO:0000259" key="12">
    <source>
        <dbReference type="PROSITE" id="PS50109"/>
    </source>
</evidence>
<keyword evidence="14" id="KW-1185">Reference proteome</keyword>
<dbReference type="SUPFAM" id="SSF55874">
    <property type="entry name" value="ATPase domain of HSP90 chaperone/DNA topoisomerase II/histidine kinase"/>
    <property type="match status" value="1"/>
</dbReference>
<dbReference type="CDD" id="cd00075">
    <property type="entry name" value="HATPase"/>
    <property type="match status" value="1"/>
</dbReference>
<keyword evidence="8" id="KW-1133">Transmembrane helix</keyword>
<evidence type="ECO:0000256" key="8">
    <source>
        <dbReference type="ARBA" id="ARBA00022989"/>
    </source>
</evidence>
<evidence type="ECO:0000313" key="14">
    <source>
        <dbReference type="Proteomes" id="UP001180737"/>
    </source>
</evidence>
<keyword evidence="4" id="KW-0597">Phosphoprotein</keyword>
<dbReference type="InterPro" id="IPR003594">
    <property type="entry name" value="HATPase_dom"/>
</dbReference>
<dbReference type="SMART" id="SM00387">
    <property type="entry name" value="HATPase_c"/>
    <property type="match status" value="1"/>
</dbReference>
<dbReference type="EMBL" id="JAVRFJ010000050">
    <property type="protein sequence ID" value="MDT0573410.1"/>
    <property type="molecule type" value="Genomic_DNA"/>
</dbReference>
<protein>
    <recommendedName>
        <fullName evidence="3">histidine kinase</fullName>
        <ecNumber evidence="3">2.7.13.3</ecNumber>
    </recommendedName>
</protein>
<comment type="caution">
    <text evidence="13">The sequence shown here is derived from an EMBL/GenBank/DDBJ whole genome shotgun (WGS) entry which is preliminary data.</text>
</comment>
<name>A0ABU2Z9Y7_9ACTN</name>
<evidence type="ECO:0000256" key="5">
    <source>
        <dbReference type="ARBA" id="ARBA00022679"/>
    </source>
</evidence>
<keyword evidence="9" id="KW-0902">Two-component regulatory system</keyword>
<dbReference type="InterPro" id="IPR005467">
    <property type="entry name" value="His_kinase_dom"/>
</dbReference>
<keyword evidence="10" id="KW-0472">Membrane</keyword>
<comment type="subcellular location">
    <subcellularLocation>
        <location evidence="2">Cell membrane</location>
    </subcellularLocation>
</comment>
<dbReference type="SUPFAM" id="SSF47384">
    <property type="entry name" value="Homodimeric domain of signal transducing histidine kinase"/>
    <property type="match status" value="1"/>
</dbReference>
<gene>
    <name evidence="13" type="ORF">RM704_39230</name>
</gene>
<keyword evidence="7 13" id="KW-0418">Kinase</keyword>
<dbReference type="PANTHER" id="PTHR45436:SF5">
    <property type="entry name" value="SENSOR HISTIDINE KINASE TRCS"/>
    <property type="match status" value="1"/>
</dbReference>
<dbReference type="InterPro" id="IPR036097">
    <property type="entry name" value="HisK_dim/P_sf"/>
</dbReference>
<evidence type="ECO:0000256" key="6">
    <source>
        <dbReference type="ARBA" id="ARBA00022692"/>
    </source>
</evidence>
<organism evidence="13 14">
    <name type="scientific">Streptomyces gottesmaniae</name>
    <dbReference type="NCBI Taxonomy" id="3075518"/>
    <lineage>
        <taxon>Bacteria</taxon>
        <taxon>Bacillati</taxon>
        <taxon>Actinomycetota</taxon>
        <taxon>Actinomycetes</taxon>
        <taxon>Kitasatosporales</taxon>
        <taxon>Streptomycetaceae</taxon>
        <taxon>Streptomyces</taxon>
    </lineage>
</organism>
<evidence type="ECO:0000256" key="11">
    <source>
        <dbReference type="SAM" id="MobiDB-lite"/>
    </source>
</evidence>
<dbReference type="InterPro" id="IPR050428">
    <property type="entry name" value="TCS_sensor_his_kinase"/>
</dbReference>
<dbReference type="Pfam" id="PF00512">
    <property type="entry name" value="HisKA"/>
    <property type="match status" value="1"/>
</dbReference>
<evidence type="ECO:0000256" key="3">
    <source>
        <dbReference type="ARBA" id="ARBA00012438"/>
    </source>
</evidence>
<dbReference type="SMART" id="SM00388">
    <property type="entry name" value="HisKA"/>
    <property type="match status" value="1"/>
</dbReference>
<dbReference type="InterPro" id="IPR036890">
    <property type="entry name" value="HATPase_C_sf"/>
</dbReference>
<dbReference type="CDD" id="cd00082">
    <property type="entry name" value="HisKA"/>
    <property type="match status" value="1"/>
</dbReference>
<dbReference type="GO" id="GO:0016301">
    <property type="term" value="F:kinase activity"/>
    <property type="evidence" value="ECO:0007669"/>
    <property type="project" value="UniProtKB-KW"/>
</dbReference>
<evidence type="ECO:0000256" key="10">
    <source>
        <dbReference type="ARBA" id="ARBA00023136"/>
    </source>
</evidence>
<evidence type="ECO:0000256" key="9">
    <source>
        <dbReference type="ARBA" id="ARBA00023012"/>
    </source>
</evidence>
<dbReference type="InterPro" id="IPR004358">
    <property type="entry name" value="Sig_transdc_His_kin-like_C"/>
</dbReference>
<dbReference type="Gene3D" id="1.10.287.130">
    <property type="match status" value="1"/>
</dbReference>
<proteinExistence type="predicted"/>
<dbReference type="RefSeq" id="WP_311592624.1">
    <property type="nucleotide sequence ID" value="NZ_JAVRFJ010000050.1"/>
</dbReference>
<evidence type="ECO:0000256" key="7">
    <source>
        <dbReference type="ARBA" id="ARBA00022777"/>
    </source>
</evidence>